<evidence type="ECO:0000256" key="4">
    <source>
        <dbReference type="ARBA" id="ARBA00023136"/>
    </source>
</evidence>
<evidence type="ECO:0000256" key="1">
    <source>
        <dbReference type="ARBA" id="ARBA00004141"/>
    </source>
</evidence>
<reference evidence="6 7" key="1">
    <citation type="submission" date="2015-10" db="EMBL/GenBank/DDBJ databases">
        <title>Draft genome sequence of Streptomyces corchorusii DSM 40340, type strain for the species Streptomyces corchorusii.</title>
        <authorList>
            <person name="Ruckert C."/>
            <person name="Winkler A."/>
            <person name="Kalinowski J."/>
            <person name="Kampfer P."/>
            <person name="Glaeser S."/>
        </authorList>
    </citation>
    <scope>NUCLEOTIDE SEQUENCE [LARGE SCALE GENOMIC DNA]</scope>
    <source>
        <strain evidence="6 7">DSM 40340</strain>
    </source>
</reference>
<dbReference type="Pfam" id="PF02361">
    <property type="entry name" value="CbiQ"/>
    <property type="match status" value="1"/>
</dbReference>
<dbReference type="EMBL" id="LMWP01000003">
    <property type="protein sequence ID" value="KUN32035.1"/>
    <property type="molecule type" value="Genomic_DNA"/>
</dbReference>
<dbReference type="AlphaFoldDB" id="A0A101QLB8"/>
<dbReference type="InterPro" id="IPR003339">
    <property type="entry name" value="ABC/ECF_trnsptr_transmembrane"/>
</dbReference>
<feature type="transmembrane region" description="Helical" evidence="5">
    <location>
        <begin position="318"/>
        <end position="335"/>
    </location>
</feature>
<evidence type="ECO:0000256" key="2">
    <source>
        <dbReference type="ARBA" id="ARBA00022692"/>
    </source>
</evidence>
<proteinExistence type="predicted"/>
<dbReference type="PANTHER" id="PTHR33514:SF15">
    <property type="entry name" value="COBALT TRANSPORT PROTEIN"/>
    <property type="match status" value="1"/>
</dbReference>
<dbReference type="PANTHER" id="PTHR33514">
    <property type="entry name" value="PROTEIN ABCI12, CHLOROPLASTIC"/>
    <property type="match status" value="1"/>
</dbReference>
<feature type="transmembrane region" description="Helical" evidence="5">
    <location>
        <begin position="40"/>
        <end position="61"/>
    </location>
</feature>
<evidence type="ECO:0000256" key="5">
    <source>
        <dbReference type="SAM" id="Phobius"/>
    </source>
</evidence>
<keyword evidence="4 5" id="KW-0472">Membrane</keyword>
<dbReference type="Proteomes" id="UP000053398">
    <property type="component" value="Unassembled WGS sequence"/>
</dbReference>
<keyword evidence="3 5" id="KW-1133">Transmembrane helix</keyword>
<comment type="caution">
    <text evidence="6">The sequence shown here is derived from an EMBL/GenBank/DDBJ whole genome shotgun (WGS) entry which is preliminary data.</text>
</comment>
<dbReference type="GO" id="GO:0005886">
    <property type="term" value="C:plasma membrane"/>
    <property type="evidence" value="ECO:0007669"/>
    <property type="project" value="UniProtKB-ARBA"/>
</dbReference>
<evidence type="ECO:0000313" key="7">
    <source>
        <dbReference type="Proteomes" id="UP000053398"/>
    </source>
</evidence>
<evidence type="ECO:0000256" key="3">
    <source>
        <dbReference type="ARBA" id="ARBA00022989"/>
    </source>
</evidence>
<accession>A0A101QLB8</accession>
<feature type="transmembrane region" description="Helical" evidence="5">
    <location>
        <begin position="133"/>
        <end position="153"/>
    </location>
</feature>
<name>A0A101QLB8_STRCK</name>
<feature type="transmembrane region" description="Helical" evidence="5">
    <location>
        <begin position="217"/>
        <end position="235"/>
    </location>
</feature>
<keyword evidence="7" id="KW-1185">Reference proteome</keyword>
<keyword evidence="2 5" id="KW-0812">Transmembrane</keyword>
<sequence length="339" mass="35014">MSLGVAATRTTNPLLLALLISASAYVVATHRSPAPWARSYTAFARLALAVLLVRVLFAVALGSPIPGTHILLTLPEVPLPHWAQGIRLGGRVTAEAVVFAAYDGLKLATLLICVGAANALASPTRLLKSLPGALYETGVAVVVALTFAPHLVADVQRLRAARRLRGRPDRGVRGLLQVGLPVLEGALERSVALAAAMEARGYGRTAEVPARVRRTTAALTLGGLLGVCAGTYGLLTAAGGSYGLPVLLAGVGAALTGLRLGGRRSPRTRYRPDPWGARAWLVTGSGAAVAALLTLASVRDPRALHPGVVPLVAPTLPLWPAVAVLLALLPAFVVPREPS</sequence>
<gene>
    <name evidence="6" type="ORF">AQJ11_03950</name>
</gene>
<feature type="transmembrane region" description="Helical" evidence="5">
    <location>
        <begin position="279"/>
        <end position="298"/>
    </location>
</feature>
<evidence type="ECO:0000313" key="6">
    <source>
        <dbReference type="EMBL" id="KUN32035.1"/>
    </source>
</evidence>
<feature type="transmembrane region" description="Helical" evidence="5">
    <location>
        <begin position="241"/>
        <end position="258"/>
    </location>
</feature>
<comment type="subcellular location">
    <subcellularLocation>
        <location evidence="1">Membrane</location>
        <topology evidence="1">Multi-pass membrane protein</topology>
    </subcellularLocation>
</comment>
<organism evidence="6 7">
    <name type="scientific">Streptomyces corchorusii</name>
    <name type="common">Streptomyces chibaensis</name>
    <dbReference type="NCBI Taxonomy" id="1903"/>
    <lineage>
        <taxon>Bacteria</taxon>
        <taxon>Bacillati</taxon>
        <taxon>Actinomycetota</taxon>
        <taxon>Actinomycetes</taxon>
        <taxon>Kitasatosporales</taxon>
        <taxon>Streptomycetaceae</taxon>
        <taxon>Streptomyces</taxon>
    </lineage>
</organism>
<protein>
    <submittedName>
        <fullName evidence="6">Cobalt ABC transporter permease</fullName>
    </submittedName>
</protein>